<reference evidence="1" key="1">
    <citation type="journal article" date="2014" name="Front. Microbiol.">
        <title>High frequency of phylogenetically diverse reductive dehalogenase-homologous genes in deep subseafloor sedimentary metagenomes.</title>
        <authorList>
            <person name="Kawai M."/>
            <person name="Futagami T."/>
            <person name="Toyoda A."/>
            <person name="Takaki Y."/>
            <person name="Nishi S."/>
            <person name="Hori S."/>
            <person name="Arai W."/>
            <person name="Tsubouchi T."/>
            <person name="Morono Y."/>
            <person name="Uchiyama I."/>
            <person name="Ito T."/>
            <person name="Fujiyama A."/>
            <person name="Inagaki F."/>
            <person name="Takami H."/>
        </authorList>
    </citation>
    <scope>NUCLEOTIDE SEQUENCE</scope>
    <source>
        <strain evidence="1">Expedition CK06-06</strain>
    </source>
</reference>
<comment type="caution">
    <text evidence="1">The sequence shown here is derived from an EMBL/GenBank/DDBJ whole genome shotgun (WGS) entry which is preliminary data.</text>
</comment>
<dbReference type="AlphaFoldDB" id="X1GJJ2"/>
<accession>X1GJJ2</accession>
<sequence length="29" mass="3316">NILFIGRKAGWNIKDFKKPHCGKKNPTFG</sequence>
<feature type="non-terminal residue" evidence="1">
    <location>
        <position position="1"/>
    </location>
</feature>
<gene>
    <name evidence="1" type="ORF">S03H2_11393</name>
</gene>
<protein>
    <submittedName>
        <fullName evidence="1">Uncharacterized protein</fullName>
    </submittedName>
</protein>
<proteinExistence type="predicted"/>
<organism evidence="1">
    <name type="scientific">marine sediment metagenome</name>
    <dbReference type="NCBI Taxonomy" id="412755"/>
    <lineage>
        <taxon>unclassified sequences</taxon>
        <taxon>metagenomes</taxon>
        <taxon>ecological metagenomes</taxon>
    </lineage>
</organism>
<name>X1GJJ2_9ZZZZ</name>
<dbReference type="EMBL" id="BARU01005819">
    <property type="protein sequence ID" value="GAH41794.1"/>
    <property type="molecule type" value="Genomic_DNA"/>
</dbReference>
<evidence type="ECO:0000313" key="1">
    <source>
        <dbReference type="EMBL" id="GAH41794.1"/>
    </source>
</evidence>